<accession>A0AB34J5N3</accession>
<dbReference type="PROSITE" id="PS50297">
    <property type="entry name" value="ANK_REP_REGION"/>
    <property type="match status" value="2"/>
</dbReference>
<feature type="compositionally biased region" description="Low complexity" evidence="5">
    <location>
        <begin position="387"/>
        <end position="408"/>
    </location>
</feature>
<feature type="repeat" description="ANK" evidence="3">
    <location>
        <begin position="451"/>
        <end position="483"/>
    </location>
</feature>
<feature type="repeat" description="ANK" evidence="3">
    <location>
        <begin position="39"/>
        <end position="71"/>
    </location>
</feature>
<feature type="coiled-coil region" evidence="4">
    <location>
        <begin position="141"/>
        <end position="168"/>
    </location>
</feature>
<feature type="region of interest" description="Disordered" evidence="5">
    <location>
        <begin position="566"/>
        <end position="599"/>
    </location>
</feature>
<dbReference type="Pfam" id="PF12796">
    <property type="entry name" value="Ank_2"/>
    <property type="match status" value="2"/>
</dbReference>
<sequence>MPHPPEATELLAAVARGDAHAVRSLLRAGASPDARDEARGTSALGLAAFSGFREVCRVLLHHGASWRTRGGGEETAVDEAVRGGHKPLAEYLRARLARERTAEAVAEAEARVARDESVLARKARYLQLAEEKERARRGVRLALQMRRAAEHQRQLEEKEEAMVRKVESKAERTQSTVARREALLAERNKQMSGIVQKTQERHEHERQLERLRGDMGASSRRRAFDRSRSVSGLSIEQVRQEMFAPQRSPESSGLACAEVEVHTRAAEKRFAMLQRAEEREKAAEQRRQARRQAHDDKFSAIASRRARALQSNSAQVLSEHEGFLTKVNLCQERMDMLRRREVEFDTRTRQERLQERMREHELLEEKLRKRLEDLNQQKLEQSMSKAHSVTSLPSWSSVSPSPHSPLSPLRKAARFPLSEAVCDTIASGDLQALRQRLAEAAPDVVQGVDGEGQTALHHAAAKGDAPMVRALVRGGCDVHAVDRKLRTPLHHAVRGGHVAAVEALLLKGAKADAADFELVTPLVLASRINMGRGDEKMFALLEYHNQNRAFHSPGKRFDHSAAKRFDCSPGKLSGHSPGKLSDSSPGTRSESKFSAVEMR</sequence>
<evidence type="ECO:0000256" key="1">
    <source>
        <dbReference type="ARBA" id="ARBA00022737"/>
    </source>
</evidence>
<evidence type="ECO:0000256" key="2">
    <source>
        <dbReference type="ARBA" id="ARBA00023043"/>
    </source>
</evidence>
<proteinExistence type="predicted"/>
<evidence type="ECO:0000256" key="5">
    <source>
        <dbReference type="SAM" id="MobiDB-lite"/>
    </source>
</evidence>
<evidence type="ECO:0000256" key="3">
    <source>
        <dbReference type="PROSITE-ProRule" id="PRU00023"/>
    </source>
</evidence>
<protein>
    <submittedName>
        <fullName evidence="6">Uncharacterized protein</fullName>
    </submittedName>
</protein>
<dbReference type="InterPro" id="IPR002110">
    <property type="entry name" value="Ankyrin_rpt"/>
</dbReference>
<dbReference type="AlphaFoldDB" id="A0AB34J5N3"/>
<reference evidence="6 7" key="1">
    <citation type="journal article" date="2024" name="Science">
        <title>Giant polyketide synthase enzymes in the biosynthesis of giant marine polyether toxins.</title>
        <authorList>
            <person name="Fallon T.R."/>
            <person name="Shende V.V."/>
            <person name="Wierzbicki I.H."/>
            <person name="Pendleton A.L."/>
            <person name="Watervoot N.F."/>
            <person name="Auber R.P."/>
            <person name="Gonzalez D.J."/>
            <person name="Wisecaver J.H."/>
            <person name="Moore B.S."/>
        </authorList>
    </citation>
    <scope>NUCLEOTIDE SEQUENCE [LARGE SCALE GENOMIC DNA]</scope>
    <source>
        <strain evidence="6 7">12B1</strain>
    </source>
</reference>
<keyword evidence="2 3" id="KW-0040">ANK repeat</keyword>
<dbReference type="InterPro" id="IPR036770">
    <property type="entry name" value="Ankyrin_rpt-contain_sf"/>
</dbReference>
<dbReference type="Proteomes" id="UP001515480">
    <property type="component" value="Unassembled WGS sequence"/>
</dbReference>
<feature type="repeat" description="ANK" evidence="3">
    <location>
        <begin position="484"/>
        <end position="516"/>
    </location>
</feature>
<organism evidence="6 7">
    <name type="scientific">Prymnesium parvum</name>
    <name type="common">Toxic golden alga</name>
    <dbReference type="NCBI Taxonomy" id="97485"/>
    <lineage>
        <taxon>Eukaryota</taxon>
        <taxon>Haptista</taxon>
        <taxon>Haptophyta</taxon>
        <taxon>Prymnesiophyceae</taxon>
        <taxon>Prymnesiales</taxon>
        <taxon>Prymnesiaceae</taxon>
        <taxon>Prymnesium</taxon>
    </lineage>
</organism>
<evidence type="ECO:0000256" key="4">
    <source>
        <dbReference type="SAM" id="Coils"/>
    </source>
</evidence>
<keyword evidence="4" id="KW-0175">Coiled coil</keyword>
<name>A0AB34J5N3_PRYPA</name>
<feature type="repeat" description="ANK" evidence="3">
    <location>
        <begin position="5"/>
        <end position="37"/>
    </location>
</feature>
<comment type="caution">
    <text evidence="6">The sequence shown here is derived from an EMBL/GenBank/DDBJ whole genome shotgun (WGS) entry which is preliminary data.</text>
</comment>
<dbReference type="SMART" id="SM00248">
    <property type="entry name" value="ANK"/>
    <property type="match status" value="5"/>
</dbReference>
<dbReference type="Gene3D" id="1.25.40.20">
    <property type="entry name" value="Ankyrin repeat-containing domain"/>
    <property type="match status" value="2"/>
</dbReference>
<dbReference type="PANTHER" id="PTHR24171">
    <property type="entry name" value="ANKYRIN REPEAT DOMAIN-CONTAINING PROTEIN 39-RELATED"/>
    <property type="match status" value="1"/>
</dbReference>
<dbReference type="PROSITE" id="PS50088">
    <property type="entry name" value="ANK_REPEAT"/>
    <property type="match status" value="4"/>
</dbReference>
<keyword evidence="1" id="KW-0677">Repeat</keyword>
<dbReference type="EMBL" id="JBGBPQ010000014">
    <property type="protein sequence ID" value="KAL1511552.1"/>
    <property type="molecule type" value="Genomic_DNA"/>
</dbReference>
<dbReference type="SUPFAM" id="SSF48403">
    <property type="entry name" value="Ankyrin repeat"/>
    <property type="match status" value="2"/>
</dbReference>
<evidence type="ECO:0000313" key="6">
    <source>
        <dbReference type="EMBL" id="KAL1511552.1"/>
    </source>
</evidence>
<feature type="region of interest" description="Disordered" evidence="5">
    <location>
        <begin position="276"/>
        <end position="297"/>
    </location>
</feature>
<feature type="region of interest" description="Disordered" evidence="5">
    <location>
        <begin position="380"/>
        <end position="408"/>
    </location>
</feature>
<keyword evidence="7" id="KW-1185">Reference proteome</keyword>
<gene>
    <name evidence="6" type="ORF">AB1Y20_006346</name>
</gene>
<evidence type="ECO:0000313" key="7">
    <source>
        <dbReference type="Proteomes" id="UP001515480"/>
    </source>
</evidence>